<feature type="signal peptide" evidence="3">
    <location>
        <begin position="1"/>
        <end position="18"/>
    </location>
</feature>
<organism evidence="5">
    <name type="scientific">Fagus sylvatica</name>
    <name type="common">Beechnut</name>
    <dbReference type="NCBI Taxonomy" id="28930"/>
    <lineage>
        <taxon>Eukaryota</taxon>
        <taxon>Viridiplantae</taxon>
        <taxon>Streptophyta</taxon>
        <taxon>Embryophyta</taxon>
        <taxon>Tracheophyta</taxon>
        <taxon>Spermatophyta</taxon>
        <taxon>Magnoliopsida</taxon>
        <taxon>eudicotyledons</taxon>
        <taxon>Gunneridae</taxon>
        <taxon>Pentapetalae</taxon>
        <taxon>rosids</taxon>
        <taxon>fabids</taxon>
        <taxon>Fagales</taxon>
        <taxon>Fagaceae</taxon>
        <taxon>Fagus</taxon>
    </lineage>
</organism>
<evidence type="ECO:0000313" key="5">
    <source>
        <dbReference type="EMBL" id="SPC83836.1"/>
    </source>
</evidence>
<gene>
    <name evidence="4" type="ORF">FSB_LOCUS11713</name>
    <name evidence="5" type="ORF">FSB_LOCUS11718</name>
</gene>
<dbReference type="SMART" id="SM00452">
    <property type="entry name" value="STI"/>
    <property type="match status" value="1"/>
</dbReference>
<evidence type="ECO:0000256" key="3">
    <source>
        <dbReference type="SAM" id="SignalP"/>
    </source>
</evidence>
<comment type="similarity">
    <text evidence="1">Belongs to the protease inhibitor I3 (leguminous Kunitz-type inhibitor) family.</text>
</comment>
<name>A0A2N9EYM9_FAGSY</name>
<evidence type="ECO:0000256" key="2">
    <source>
        <dbReference type="ARBA" id="ARBA00023157"/>
    </source>
</evidence>
<keyword evidence="3" id="KW-0732">Signal</keyword>
<dbReference type="PROSITE" id="PS00283">
    <property type="entry name" value="SOYBEAN_KUNITZ"/>
    <property type="match status" value="1"/>
</dbReference>
<evidence type="ECO:0000313" key="4">
    <source>
        <dbReference type="EMBL" id="SPC83831.1"/>
    </source>
</evidence>
<dbReference type="EMBL" id="OIVN01000669">
    <property type="protein sequence ID" value="SPC83836.1"/>
    <property type="molecule type" value="Genomic_DNA"/>
</dbReference>
<dbReference type="Gene3D" id="2.80.10.50">
    <property type="match status" value="1"/>
</dbReference>
<dbReference type="InterPro" id="IPR011065">
    <property type="entry name" value="Kunitz_inhibitor_STI-like_sf"/>
</dbReference>
<feature type="chain" id="PRO_5015084592" evidence="3">
    <location>
        <begin position="19"/>
        <end position="212"/>
    </location>
</feature>
<sequence length="212" mass="23610">MKLMRSIGTLSCIWLVMAISAIAQSSNDSLPAVLDTTGQALERGVEYYIKPAITDNGGRFTLINRNDSCPLYVGLENVSGLDGFPVTFTPFVEEETVIRENRDTKVVFSAETTCVQSTAWKLDERDPETERRLIVTGEIVVDEENQSWRRAGNYFKLRKADVGDNIYNIEWCPTEVCPFCRFICGTAGGLIENGKRLLALDGSVLPVVFERA</sequence>
<keyword evidence="2" id="KW-1015">Disulfide bond</keyword>
<dbReference type="EMBL" id="OIVN01000669">
    <property type="protein sequence ID" value="SPC83831.1"/>
    <property type="molecule type" value="Genomic_DNA"/>
</dbReference>
<reference evidence="5" key="1">
    <citation type="submission" date="2018-02" db="EMBL/GenBank/DDBJ databases">
        <authorList>
            <person name="Cohen D.B."/>
            <person name="Kent A.D."/>
        </authorList>
    </citation>
    <scope>NUCLEOTIDE SEQUENCE</scope>
</reference>
<dbReference type="CDD" id="cd23367">
    <property type="entry name" value="beta-trefoil_STI_KPI104-like"/>
    <property type="match status" value="1"/>
</dbReference>
<proteinExistence type="inferred from homology"/>
<evidence type="ECO:0000256" key="1">
    <source>
        <dbReference type="ARBA" id="ARBA00005440"/>
    </source>
</evidence>
<protein>
    <submittedName>
        <fullName evidence="5">Uncharacterized protein</fullName>
    </submittedName>
</protein>
<dbReference type="Pfam" id="PF00197">
    <property type="entry name" value="Kunitz_legume"/>
    <property type="match status" value="1"/>
</dbReference>
<accession>A0A2N9EYM9</accession>
<dbReference type="PANTHER" id="PTHR33107">
    <property type="entry name" value="KUNITZ TRYPSIN INHIBITOR 2"/>
    <property type="match status" value="1"/>
</dbReference>
<dbReference type="AlphaFoldDB" id="A0A2N9EYM9"/>
<dbReference type="PANTHER" id="PTHR33107:SF81">
    <property type="entry name" value="TRYPSIN INHIBITOR A"/>
    <property type="match status" value="1"/>
</dbReference>
<dbReference type="SUPFAM" id="SSF50386">
    <property type="entry name" value="STI-like"/>
    <property type="match status" value="1"/>
</dbReference>
<dbReference type="InterPro" id="IPR002160">
    <property type="entry name" value="Prot_inh_Kunz-lg"/>
</dbReference>
<dbReference type="GO" id="GO:0004866">
    <property type="term" value="F:endopeptidase inhibitor activity"/>
    <property type="evidence" value="ECO:0007669"/>
    <property type="project" value="InterPro"/>
</dbReference>